<evidence type="ECO:0008006" key="3">
    <source>
        <dbReference type="Google" id="ProtNLM"/>
    </source>
</evidence>
<dbReference type="EMBL" id="CP116221">
    <property type="protein sequence ID" value="WCO02412.1"/>
    <property type="molecule type" value="Genomic_DNA"/>
</dbReference>
<dbReference type="Proteomes" id="UP001202717">
    <property type="component" value="Chromosome"/>
</dbReference>
<reference evidence="1 2" key="1">
    <citation type="submission" date="2023-01" db="EMBL/GenBank/DDBJ databases">
        <title>Psychroserpens ponticola sp. nov., isolated from seawater.</title>
        <authorList>
            <person name="Kristyanto S."/>
            <person name="Jung J."/>
            <person name="Kim J.M."/>
            <person name="Jeon C.O."/>
        </authorList>
    </citation>
    <scope>NUCLEOTIDE SEQUENCE [LARGE SCALE GENOMIC DNA]</scope>
    <source>
        <strain evidence="1 2">MSW6</strain>
    </source>
</reference>
<accession>A0ABY7RZA4</accession>
<evidence type="ECO:0000313" key="1">
    <source>
        <dbReference type="EMBL" id="WCO02412.1"/>
    </source>
</evidence>
<dbReference type="PROSITE" id="PS51257">
    <property type="entry name" value="PROKAR_LIPOPROTEIN"/>
    <property type="match status" value="1"/>
</dbReference>
<gene>
    <name evidence="1" type="ORF">MUN68_002710</name>
</gene>
<evidence type="ECO:0000313" key="2">
    <source>
        <dbReference type="Proteomes" id="UP001202717"/>
    </source>
</evidence>
<sequence>MNKSLVSVLLIAILIVSCAKEKKQDPFQVGKHHIGLLTDSTQVKDLDLAFPIDSIVKNIMGDEFTGDINDIEIYDTTTGKQLLTLTPTQSLDSTAHIKSIQITDSRYKTGKNISTLSTFADIKNNYKISGISTLINSIVISVNEINASFTIDKKELPANLQFNMDLKIEAVQIPDNAKIKYFMLYW</sequence>
<protein>
    <recommendedName>
        <fullName evidence="3">Lipid/polyisoprenoid-binding YceI-like domain-containing protein</fullName>
    </recommendedName>
</protein>
<name>A0ABY7RZA4_9FLAO</name>
<organism evidence="1 2">
    <name type="scientific">Psychroserpens ponticola</name>
    <dbReference type="NCBI Taxonomy" id="2932268"/>
    <lineage>
        <taxon>Bacteria</taxon>
        <taxon>Pseudomonadati</taxon>
        <taxon>Bacteroidota</taxon>
        <taxon>Flavobacteriia</taxon>
        <taxon>Flavobacteriales</taxon>
        <taxon>Flavobacteriaceae</taxon>
        <taxon>Psychroserpens</taxon>
    </lineage>
</organism>
<proteinExistence type="predicted"/>
<dbReference type="RefSeq" id="WP_249994825.1">
    <property type="nucleotide sequence ID" value="NZ_CP116221.1"/>
</dbReference>
<keyword evidence="2" id="KW-1185">Reference proteome</keyword>